<dbReference type="Pfam" id="PF13715">
    <property type="entry name" value="CarbopepD_reg_2"/>
    <property type="match status" value="1"/>
</dbReference>
<dbReference type="PANTHER" id="PTHR10166:SF37">
    <property type="entry name" value="STOLID, ISOFORM H"/>
    <property type="match status" value="1"/>
</dbReference>
<dbReference type="InterPro" id="IPR002035">
    <property type="entry name" value="VWF_A"/>
</dbReference>
<dbReference type="InterPro" id="IPR039426">
    <property type="entry name" value="TonB-dep_rcpt-like"/>
</dbReference>
<keyword evidence="1" id="KW-0472">Membrane</keyword>
<accession>A0ABW0C5Q2</accession>
<dbReference type="PROSITE" id="PS50234">
    <property type="entry name" value="VWFA"/>
    <property type="match status" value="1"/>
</dbReference>
<keyword evidence="1" id="KW-1134">Transmembrane beta strand</keyword>
<dbReference type="Proteomes" id="UP001596162">
    <property type="component" value="Unassembled WGS sequence"/>
</dbReference>
<feature type="chain" id="PRO_5045888859" evidence="2">
    <location>
        <begin position="20"/>
        <end position="714"/>
    </location>
</feature>
<evidence type="ECO:0000256" key="1">
    <source>
        <dbReference type="PROSITE-ProRule" id="PRU01360"/>
    </source>
</evidence>
<comment type="similarity">
    <text evidence="1">Belongs to the TonB-dependent receptor family.</text>
</comment>
<organism evidence="4 5">
    <name type="scientific">Bizionia hallyeonensis</name>
    <dbReference type="NCBI Taxonomy" id="1123757"/>
    <lineage>
        <taxon>Bacteria</taxon>
        <taxon>Pseudomonadati</taxon>
        <taxon>Bacteroidota</taxon>
        <taxon>Flavobacteriia</taxon>
        <taxon>Flavobacteriales</taxon>
        <taxon>Flavobacteriaceae</taxon>
        <taxon>Bizionia</taxon>
    </lineage>
</organism>
<dbReference type="InterPro" id="IPR021908">
    <property type="entry name" value="YfbK_C"/>
</dbReference>
<dbReference type="EMBL" id="JBHSLA010000002">
    <property type="protein sequence ID" value="MFC5194970.1"/>
    <property type="molecule type" value="Genomic_DNA"/>
</dbReference>
<feature type="signal peptide" evidence="2">
    <location>
        <begin position="1"/>
        <end position="19"/>
    </location>
</feature>
<evidence type="ECO:0000313" key="5">
    <source>
        <dbReference type="Proteomes" id="UP001596162"/>
    </source>
</evidence>
<feature type="domain" description="VWFA" evidence="3">
    <location>
        <begin position="358"/>
        <end position="536"/>
    </location>
</feature>
<dbReference type="InterPro" id="IPR022156">
    <property type="entry name" value="Uncharacterised_YfbK_N"/>
</dbReference>
<dbReference type="Gene3D" id="2.170.130.10">
    <property type="entry name" value="TonB-dependent receptor, plug domain"/>
    <property type="match status" value="1"/>
</dbReference>
<dbReference type="Pfam" id="PF12034">
    <property type="entry name" value="YfbK_C"/>
    <property type="match status" value="1"/>
</dbReference>
<dbReference type="Pfam" id="PF12450">
    <property type="entry name" value="vWF_A"/>
    <property type="match status" value="1"/>
</dbReference>
<comment type="caution">
    <text evidence="4">The sequence shown here is derived from an EMBL/GenBank/DDBJ whole genome shotgun (WGS) entry which is preliminary data.</text>
</comment>
<sequence length="714" mass="78390">MKNLLLIVCVAFISLQIHAQKKTISGTITDENGLPLPGVNIIVKGTSDGTQTNFDGLYTIQAIEGATISYSFIGYITAERKIKKNTNTISFAMQVDSESLEEVVVTALGIKRKATRRTMSYQRVRTEQLSQSSNPNIVQSLSGKVSGLQINTNNKGVNQSTRIVLRGNRSVTGNNQALIVIDGTIVSAETLSKMKPEDIASTNVIKGAGGSALYGSQGSNGVIIVTTKGSNYKLPKEVKHHIIQPNTYDNNDIYEEIVENTFENVKTKPLSTFSIDVDKASYSNIRRMINNGQEIPANSVKIEEMVNYFDYDYPEPTGKHPFSINTEQIQTPWNTDTQLVRVGLQGKSYENDQLPASNLTFLIDVSGSMGNANKLPLLKSAYKLLVNQLRPQDYVSIVVYAGAAGVVLEPTSGIEKEKIIAALDKLQSGGSTAGGQGIELAYSLAEKNFKKNGNNRVILATDGDFNVGASSDKDMEKLIEDKRKTGVFLSVLGFGYGNYKDSKLETLADKGNGNHAYIDTMQEAQKVFGKEFGGTLFTIAKDVKIQVEFNPAVVQAYRLIGYENRLLADEDFIDDTKDAGELGSGHTVTALYEVIPVGVKSHYLKDISDLKYTKNENASSFSDELFTVKFRYKKPDGDKSIEMVHVHENKVENASVDMKFASAVALYGMQLRHSEYDNNSKLNDVLDLAKQGRGQDGNGYRSEFVRLVNAYNSL</sequence>
<dbReference type="InterPro" id="IPR008969">
    <property type="entry name" value="CarboxyPept-like_regulatory"/>
</dbReference>
<dbReference type="InterPro" id="IPR037066">
    <property type="entry name" value="Plug_dom_sf"/>
</dbReference>
<evidence type="ECO:0000313" key="4">
    <source>
        <dbReference type="EMBL" id="MFC5194970.1"/>
    </source>
</evidence>
<dbReference type="Gene3D" id="3.40.50.410">
    <property type="entry name" value="von Willebrand factor, type A domain"/>
    <property type="match status" value="1"/>
</dbReference>
<dbReference type="SUPFAM" id="SSF49464">
    <property type="entry name" value="Carboxypeptidase regulatory domain-like"/>
    <property type="match status" value="1"/>
</dbReference>
<keyword evidence="5" id="KW-1185">Reference proteome</keyword>
<comment type="subcellular location">
    <subcellularLocation>
        <location evidence="1">Cell outer membrane</location>
        <topology evidence="1">Multi-pass membrane protein</topology>
    </subcellularLocation>
</comment>
<evidence type="ECO:0000256" key="2">
    <source>
        <dbReference type="SAM" id="SignalP"/>
    </source>
</evidence>
<dbReference type="Gene3D" id="2.60.40.1120">
    <property type="entry name" value="Carboxypeptidase-like, regulatory domain"/>
    <property type="match status" value="1"/>
</dbReference>
<keyword evidence="1" id="KW-0998">Cell outer membrane</keyword>
<dbReference type="InterPro" id="IPR036465">
    <property type="entry name" value="vWFA_dom_sf"/>
</dbReference>
<dbReference type="PROSITE" id="PS52016">
    <property type="entry name" value="TONB_DEPENDENT_REC_3"/>
    <property type="match status" value="1"/>
</dbReference>
<dbReference type="CDD" id="cd01465">
    <property type="entry name" value="vWA_subgroup"/>
    <property type="match status" value="1"/>
</dbReference>
<evidence type="ECO:0000259" key="3">
    <source>
        <dbReference type="PROSITE" id="PS50234"/>
    </source>
</evidence>
<keyword evidence="2" id="KW-0732">Signal</keyword>
<dbReference type="InterPro" id="IPR051173">
    <property type="entry name" value="Ca_channel_alpha-2/delta"/>
</dbReference>
<protein>
    <submittedName>
        <fullName evidence="4">von Willebrand factor type A domain-containing protein</fullName>
    </submittedName>
</protein>
<dbReference type="PANTHER" id="PTHR10166">
    <property type="entry name" value="VOLTAGE-DEPENDENT CALCIUM CHANNEL SUBUNIT ALPHA-2/DELTA-RELATED"/>
    <property type="match status" value="1"/>
</dbReference>
<name>A0ABW0C5Q2_9FLAO</name>
<reference evidence="5" key="1">
    <citation type="journal article" date="2019" name="Int. J. Syst. Evol. Microbiol.">
        <title>The Global Catalogue of Microorganisms (GCM) 10K type strain sequencing project: providing services to taxonomists for standard genome sequencing and annotation.</title>
        <authorList>
            <consortium name="The Broad Institute Genomics Platform"/>
            <consortium name="The Broad Institute Genome Sequencing Center for Infectious Disease"/>
            <person name="Wu L."/>
            <person name="Ma J."/>
        </authorList>
    </citation>
    <scope>NUCLEOTIDE SEQUENCE [LARGE SCALE GENOMIC DNA]</scope>
    <source>
        <strain evidence="5">JCM 17978</strain>
    </source>
</reference>
<dbReference type="SUPFAM" id="SSF53300">
    <property type="entry name" value="vWA-like"/>
    <property type="match status" value="1"/>
</dbReference>
<proteinExistence type="inferred from homology"/>
<dbReference type="SMART" id="SM00327">
    <property type="entry name" value="VWA"/>
    <property type="match status" value="1"/>
</dbReference>
<keyword evidence="1" id="KW-0812">Transmembrane</keyword>
<dbReference type="RefSeq" id="WP_376859471.1">
    <property type="nucleotide sequence ID" value="NZ_JBHSLA010000002.1"/>
</dbReference>
<keyword evidence="1" id="KW-0813">Transport</keyword>
<dbReference type="SUPFAM" id="SSF56935">
    <property type="entry name" value="Porins"/>
    <property type="match status" value="1"/>
</dbReference>
<gene>
    <name evidence="4" type="ORF">ACFPH8_06480</name>
</gene>
<dbReference type="Pfam" id="PF00092">
    <property type="entry name" value="VWA"/>
    <property type="match status" value="1"/>
</dbReference>